<dbReference type="Proteomes" id="UP000306324">
    <property type="component" value="Unassembled WGS sequence"/>
</dbReference>
<dbReference type="Gene3D" id="3.30.110.60">
    <property type="entry name" value="YhbY-like"/>
    <property type="match status" value="1"/>
</dbReference>
<feature type="region of interest" description="Disordered" evidence="3">
    <location>
        <begin position="102"/>
        <end position="126"/>
    </location>
</feature>
<keyword evidence="1 2" id="KW-0694">RNA-binding</keyword>
<dbReference type="SMART" id="SM01103">
    <property type="entry name" value="CRS1_YhbY"/>
    <property type="match status" value="1"/>
</dbReference>
<dbReference type="SUPFAM" id="SSF75471">
    <property type="entry name" value="YhbY-like"/>
    <property type="match status" value="1"/>
</dbReference>
<evidence type="ECO:0000256" key="2">
    <source>
        <dbReference type="PROSITE-ProRule" id="PRU00626"/>
    </source>
</evidence>
<name>A0A5S4EHI2_9PROT</name>
<evidence type="ECO:0000313" key="6">
    <source>
        <dbReference type="Proteomes" id="UP000306324"/>
    </source>
</evidence>
<dbReference type="InterPro" id="IPR035920">
    <property type="entry name" value="YhbY-like_sf"/>
</dbReference>
<comment type="caution">
    <text evidence="5">The sequence shown here is derived from an EMBL/GenBank/DDBJ whole genome shotgun (WGS) entry which is preliminary data.</text>
</comment>
<dbReference type="Pfam" id="PF01985">
    <property type="entry name" value="CRS1_YhbY"/>
    <property type="match status" value="1"/>
</dbReference>
<evidence type="ECO:0000256" key="1">
    <source>
        <dbReference type="ARBA" id="ARBA00022884"/>
    </source>
</evidence>
<dbReference type="GO" id="GO:0003723">
    <property type="term" value="F:RNA binding"/>
    <property type="evidence" value="ECO:0007669"/>
    <property type="project" value="UniProtKB-UniRule"/>
</dbReference>
<evidence type="ECO:0000313" key="5">
    <source>
        <dbReference type="EMBL" id="TMQ74709.1"/>
    </source>
</evidence>
<feature type="domain" description="CRM" evidence="4">
    <location>
        <begin position="11"/>
        <end position="107"/>
    </location>
</feature>
<dbReference type="PROSITE" id="PS51295">
    <property type="entry name" value="CRM"/>
    <property type="match status" value="1"/>
</dbReference>
<dbReference type="PANTHER" id="PTHR40065">
    <property type="entry name" value="RNA-BINDING PROTEIN YHBY"/>
    <property type="match status" value="1"/>
</dbReference>
<sequence>MGASKKVSCMLNLSSDERRALRARTHSLHPVVSISHRGLCESVVKEIDASLASHGLIKIRVYHDDREVREDFLLTLCEQLDAAPVQHIGKLLVIWRPTAEKSAQAARSRPVDRRSSKRSYQSSSER</sequence>
<gene>
    <name evidence="5" type="ORF">ACCUM_3516</name>
</gene>
<organism evidence="5 6">
    <name type="scientific">Candidatus Accumulibacter phosphatis</name>
    <dbReference type="NCBI Taxonomy" id="327160"/>
    <lineage>
        <taxon>Bacteria</taxon>
        <taxon>Pseudomonadati</taxon>
        <taxon>Pseudomonadota</taxon>
        <taxon>Betaproteobacteria</taxon>
        <taxon>Candidatus Accumulibacter</taxon>
    </lineage>
</organism>
<protein>
    <submittedName>
        <fullName evidence="5">RNA binding protein</fullName>
    </submittedName>
</protein>
<reference evidence="5 6" key="1">
    <citation type="submission" date="2019-04" db="EMBL/GenBank/DDBJ databases">
        <title>A novel phosphate-accumulating bacterium identified in bioreactor for phosphate removal from wastewater.</title>
        <authorList>
            <person name="Kotlyarov R.Y."/>
            <person name="Beletsky A.V."/>
            <person name="Kallistova A.Y."/>
            <person name="Dorofeev A.G."/>
            <person name="Nikolaev Y.Y."/>
            <person name="Pimenov N.V."/>
            <person name="Ravin N.V."/>
            <person name="Mardanov A.V."/>
        </authorList>
    </citation>
    <scope>NUCLEOTIDE SEQUENCE [LARGE SCALE GENOMIC DNA]</scope>
    <source>
        <strain evidence="5 6">Bin19</strain>
    </source>
</reference>
<dbReference type="PANTHER" id="PTHR40065:SF3">
    <property type="entry name" value="RNA-BINDING PROTEIN YHBY"/>
    <property type="match status" value="1"/>
</dbReference>
<dbReference type="InterPro" id="IPR051925">
    <property type="entry name" value="RNA-binding_domain"/>
</dbReference>
<accession>A0A5S4EHI2</accession>
<evidence type="ECO:0000259" key="4">
    <source>
        <dbReference type="PROSITE" id="PS51295"/>
    </source>
</evidence>
<evidence type="ECO:0000256" key="3">
    <source>
        <dbReference type="SAM" id="MobiDB-lite"/>
    </source>
</evidence>
<dbReference type="InterPro" id="IPR001890">
    <property type="entry name" value="RNA-binding_CRM"/>
</dbReference>
<proteinExistence type="predicted"/>
<dbReference type="EMBL" id="SWAD01000161">
    <property type="protein sequence ID" value="TMQ74709.1"/>
    <property type="molecule type" value="Genomic_DNA"/>
</dbReference>
<dbReference type="AlphaFoldDB" id="A0A5S4EHI2"/>
<keyword evidence="6" id="KW-1185">Reference proteome</keyword>